<name>A0ABU9UFM4_9SPIR</name>
<evidence type="ECO:0000313" key="1">
    <source>
        <dbReference type="EMBL" id="MEM5948790.1"/>
    </source>
</evidence>
<dbReference type="RefSeq" id="WP_420070240.1">
    <property type="nucleotide sequence ID" value="NZ_JBCHKQ010000005.1"/>
</dbReference>
<dbReference type="InterPro" id="IPR014127">
    <property type="entry name" value="CHP02757"/>
</dbReference>
<keyword evidence="2" id="KW-1185">Reference proteome</keyword>
<gene>
    <name evidence="1" type="ORF">WKV44_09590</name>
</gene>
<organism evidence="1 2">
    <name type="scientific">Rarispira pelagica</name>
    <dbReference type="NCBI Taxonomy" id="3141764"/>
    <lineage>
        <taxon>Bacteria</taxon>
        <taxon>Pseudomonadati</taxon>
        <taxon>Spirochaetota</taxon>
        <taxon>Spirochaetia</taxon>
        <taxon>Winmispirales</taxon>
        <taxon>Winmispiraceae</taxon>
        <taxon>Rarispira</taxon>
    </lineage>
</organism>
<dbReference type="EMBL" id="JBCHKQ010000005">
    <property type="protein sequence ID" value="MEM5948790.1"/>
    <property type="molecule type" value="Genomic_DNA"/>
</dbReference>
<accession>A0ABU9UFM4</accession>
<dbReference type="NCBIfam" id="TIGR02757">
    <property type="entry name" value="TIGR02757 family protein"/>
    <property type="match status" value="1"/>
</dbReference>
<proteinExistence type="predicted"/>
<dbReference type="Pfam" id="PF09674">
    <property type="entry name" value="DUF2400"/>
    <property type="match status" value="1"/>
</dbReference>
<evidence type="ECO:0000313" key="2">
    <source>
        <dbReference type="Proteomes" id="UP001466331"/>
    </source>
</evidence>
<dbReference type="Proteomes" id="UP001466331">
    <property type="component" value="Unassembled WGS sequence"/>
</dbReference>
<reference evidence="1 2" key="1">
    <citation type="submission" date="2024-03" db="EMBL/GenBank/DDBJ databases">
        <title>Ignisphaera cupida sp. nov., a hyperthermophilic hydrolytic archaeon from a hot spring of Kamchatka, and proposal of Ignisphaeraceae fam. nov.</title>
        <authorList>
            <person name="Podosokorskaya O.A."/>
            <person name="Elcheninov A.G."/>
            <person name="Maltseva A.I."/>
            <person name="Zayulina K.S."/>
            <person name="Novikov A."/>
            <person name="Merkel A.Y."/>
        </authorList>
    </citation>
    <scope>NUCLEOTIDE SEQUENCE [LARGE SCALE GENOMIC DNA]</scope>
    <source>
        <strain evidence="1 2">38H-sp</strain>
    </source>
</reference>
<sequence>MISPVFTNKEEWKAFLDYIYEKYNDFSYIGTDPAMWIYRFSDRGDMERAGFYASSLALGNVKSMNKFLFSFFSALPKPMSLCGALSYDEILCRIDGLYYRFFDSRMLASLVFATEAMYKRYGSLELWFKHHLCHVSDMRLVLSSMSRELRENMPVDVGIMLPLPESKGTWKRLLLYLRWMIRRDNIDLGLWEGVSPSVLYVPLDVHMQRLCRSAGFLKRKSNDFKAVSEVTDFFRNLCPDDPVRYDFALTRLGMKAEAES</sequence>
<comment type="caution">
    <text evidence="1">The sequence shown here is derived from an EMBL/GenBank/DDBJ whole genome shotgun (WGS) entry which is preliminary data.</text>
</comment>
<protein>
    <submittedName>
        <fullName evidence="1">TIGR02757 family protein</fullName>
    </submittedName>
</protein>